<gene>
    <name evidence="2" type="ORF">GGP83_002737</name>
</gene>
<dbReference type="AlphaFoldDB" id="A0A9X2UA95"/>
<dbReference type="InterPro" id="IPR027417">
    <property type="entry name" value="P-loop_NTPase"/>
</dbReference>
<accession>A0A9X2UA95</accession>
<organism evidence="2 3">
    <name type="scientific">Salinibacter ruber</name>
    <dbReference type="NCBI Taxonomy" id="146919"/>
    <lineage>
        <taxon>Bacteria</taxon>
        <taxon>Pseudomonadati</taxon>
        <taxon>Rhodothermota</taxon>
        <taxon>Rhodothermia</taxon>
        <taxon>Rhodothermales</taxon>
        <taxon>Salinibacteraceae</taxon>
        <taxon>Salinibacter</taxon>
    </lineage>
</organism>
<dbReference type="Gene3D" id="3.40.50.300">
    <property type="entry name" value="P-loop containing nucleotide triphosphate hydrolases"/>
    <property type="match status" value="1"/>
</dbReference>
<dbReference type="SUPFAM" id="SSF52540">
    <property type="entry name" value="P-loop containing nucleoside triphosphate hydrolases"/>
    <property type="match status" value="1"/>
</dbReference>
<evidence type="ECO:0000313" key="2">
    <source>
        <dbReference type="EMBL" id="MCS3952764.1"/>
    </source>
</evidence>
<sequence length="291" mass="32560">MPFNAESPAWPFHLRADEEATALSSYLNDLVGNDLAGNGPVGGKNDPLLQFNRAFWMAPWLAQEFQGSAIVHLVRDPRSVVWSQLTSASGKRVRMNWPLVGRLLPFTSGALQRVFCEHAYFGAHQSGEYFGKGLQLFHAEQTDPITSKSLQRLTAVRGALPYVKALALWGAQVEVFHRHVQHAFGDRSLLLRYEDFCNAPCKSIQSIYALLDYAVPDPVREYARSRIDTTRLRRWKEVDTAEQSFREGVRRAQIPSLMRELGYDPSQASSVTARSLSANSDSTVPTGFSDT</sequence>
<proteinExistence type="predicted"/>
<reference evidence="2" key="1">
    <citation type="submission" date="2022-08" db="EMBL/GenBank/DDBJ databases">
        <title>Genomic Encyclopedia of Type Strains, Phase V (KMG-V): Genome sequencing to study the core and pangenomes of soil and plant-associated prokaryotes.</title>
        <authorList>
            <person name="Whitman W."/>
        </authorList>
    </citation>
    <scope>NUCLEOTIDE SEQUENCE</scope>
    <source>
        <strain evidence="2">SP2017</strain>
    </source>
</reference>
<comment type="caution">
    <text evidence="2">The sequence shown here is derived from an EMBL/GenBank/DDBJ whole genome shotgun (WGS) entry which is preliminary data.</text>
</comment>
<evidence type="ECO:0000256" key="1">
    <source>
        <dbReference type="SAM" id="MobiDB-lite"/>
    </source>
</evidence>
<dbReference type="Proteomes" id="UP001155010">
    <property type="component" value="Unassembled WGS sequence"/>
</dbReference>
<dbReference type="EMBL" id="JANUBB010000012">
    <property type="protein sequence ID" value="MCS3952764.1"/>
    <property type="molecule type" value="Genomic_DNA"/>
</dbReference>
<feature type="region of interest" description="Disordered" evidence="1">
    <location>
        <begin position="271"/>
        <end position="291"/>
    </location>
</feature>
<protein>
    <recommendedName>
        <fullName evidence="4">Sulfotransferase</fullName>
    </recommendedName>
</protein>
<name>A0A9X2UA95_9BACT</name>
<evidence type="ECO:0008006" key="4">
    <source>
        <dbReference type="Google" id="ProtNLM"/>
    </source>
</evidence>
<evidence type="ECO:0000313" key="3">
    <source>
        <dbReference type="Proteomes" id="UP001155010"/>
    </source>
</evidence>